<evidence type="ECO:0000313" key="2">
    <source>
        <dbReference type="Proteomes" id="UP000058925"/>
    </source>
</evidence>
<dbReference type="KEGG" id="taa:NMY3_01596"/>
<proteinExistence type="predicted"/>
<evidence type="ECO:0000313" key="1">
    <source>
        <dbReference type="EMBL" id="ALI35799.1"/>
    </source>
</evidence>
<dbReference type="GeneID" id="60421629"/>
<keyword evidence="2" id="KW-1185">Reference proteome</keyword>
<reference evidence="2" key="1">
    <citation type="submission" date="2015-10" db="EMBL/GenBank/DDBJ databases">
        <title>Niche specialization of a soil ammonia-oxidizing archaeon, Candidatus Nitrosocosmicus oleophilus.</title>
        <authorList>
            <person name="Jung M.-Y."/>
            <person name="Rhee S.-K."/>
        </authorList>
    </citation>
    <scope>NUCLEOTIDE SEQUENCE [LARGE SCALE GENOMIC DNA]</scope>
    <source>
        <strain evidence="2">MY3</strain>
    </source>
</reference>
<organism evidence="1 2">
    <name type="scientific">Candidatus Nitrosocosmicus oleophilus</name>
    <dbReference type="NCBI Taxonomy" id="1353260"/>
    <lineage>
        <taxon>Archaea</taxon>
        <taxon>Nitrososphaerota</taxon>
        <taxon>Nitrososphaeria</taxon>
        <taxon>Nitrososphaerales</taxon>
        <taxon>Nitrososphaeraceae</taxon>
        <taxon>Candidatus Nitrosocosmicus</taxon>
    </lineage>
</organism>
<dbReference type="AlphaFoldDB" id="A0A654LZZ7"/>
<dbReference type="Proteomes" id="UP000058925">
    <property type="component" value="Chromosome"/>
</dbReference>
<dbReference type="EMBL" id="CP012850">
    <property type="protein sequence ID" value="ALI35799.1"/>
    <property type="molecule type" value="Genomic_DNA"/>
</dbReference>
<protein>
    <submittedName>
        <fullName evidence="1">Uncharacterized protein</fullName>
    </submittedName>
</protein>
<name>A0A654LZZ7_9ARCH</name>
<dbReference type="RefSeq" id="WP_196818194.1">
    <property type="nucleotide sequence ID" value="NZ_CP012850.1"/>
</dbReference>
<gene>
    <name evidence="1" type="ORF">NMY3_01596</name>
</gene>
<sequence>MQELSRINLIGHQSKDEFENKIGKMIGLENAAIKTLKTIATLNRKDLKTNMKKNADMKARSKFNRIKTKKLSKVFDNIGNSEINQSMVEEIAMETEQKALATLHYYLLDTNINEQDCDAYRSSKFLCLSQEGNSIEHTCCYFY</sequence>
<accession>A0A654LZZ7</accession>